<accession>A0A8R1E5L3</accession>
<evidence type="ECO:0000256" key="1">
    <source>
        <dbReference type="SAM" id="MobiDB-lite"/>
    </source>
</evidence>
<evidence type="ECO:0000313" key="2">
    <source>
        <dbReference type="EnsemblMetazoa" id="CJA23931.1"/>
    </source>
</evidence>
<reference evidence="3" key="1">
    <citation type="submission" date="2010-08" db="EMBL/GenBank/DDBJ databases">
        <authorList>
            <consortium name="Caenorhabditis japonica Sequencing Consortium"/>
            <person name="Wilson R.K."/>
        </authorList>
    </citation>
    <scope>NUCLEOTIDE SEQUENCE [LARGE SCALE GENOMIC DNA]</scope>
    <source>
        <strain evidence="3">DF5081</strain>
    </source>
</reference>
<organism evidence="2 3">
    <name type="scientific">Caenorhabditis japonica</name>
    <dbReference type="NCBI Taxonomy" id="281687"/>
    <lineage>
        <taxon>Eukaryota</taxon>
        <taxon>Metazoa</taxon>
        <taxon>Ecdysozoa</taxon>
        <taxon>Nematoda</taxon>
        <taxon>Chromadorea</taxon>
        <taxon>Rhabditida</taxon>
        <taxon>Rhabditina</taxon>
        <taxon>Rhabditomorpha</taxon>
        <taxon>Rhabditoidea</taxon>
        <taxon>Rhabditidae</taxon>
        <taxon>Peloderinae</taxon>
        <taxon>Caenorhabditis</taxon>
    </lineage>
</organism>
<feature type="compositionally biased region" description="Polar residues" evidence="1">
    <location>
        <begin position="88"/>
        <end position="114"/>
    </location>
</feature>
<protein>
    <submittedName>
        <fullName evidence="2">Uncharacterized protein</fullName>
    </submittedName>
</protein>
<feature type="compositionally biased region" description="Basic residues" evidence="1">
    <location>
        <begin position="1"/>
        <end position="10"/>
    </location>
</feature>
<dbReference type="EnsemblMetazoa" id="CJA23931.1">
    <property type="protein sequence ID" value="CJA23931.1"/>
    <property type="gene ID" value="WBGene00179503"/>
</dbReference>
<feature type="region of interest" description="Disordered" evidence="1">
    <location>
        <begin position="88"/>
        <end position="155"/>
    </location>
</feature>
<name>A0A8R1E5L3_CAEJA</name>
<keyword evidence="3" id="KW-1185">Reference proteome</keyword>
<dbReference type="AlphaFoldDB" id="A0A8R1E5L3"/>
<reference evidence="2" key="2">
    <citation type="submission" date="2022-06" db="UniProtKB">
        <authorList>
            <consortium name="EnsemblMetazoa"/>
        </authorList>
    </citation>
    <scope>IDENTIFICATION</scope>
    <source>
        <strain evidence="2">DF5081</strain>
    </source>
</reference>
<proteinExistence type="predicted"/>
<dbReference type="Proteomes" id="UP000005237">
    <property type="component" value="Unassembled WGS sequence"/>
</dbReference>
<evidence type="ECO:0000313" key="3">
    <source>
        <dbReference type="Proteomes" id="UP000005237"/>
    </source>
</evidence>
<feature type="region of interest" description="Disordered" evidence="1">
    <location>
        <begin position="1"/>
        <end position="58"/>
    </location>
</feature>
<sequence length="182" mass="19915">MSPPSRKKRQKGQDSPTTEVPEDQVHFAPGRHTGVSHEDELLLATDGSKQPLRDTPVSSLATPAVAPASYDNFNIGFIPVSTPVYTSGHPSAVSSISQMSTSDVETAAQRPNSQWEEDYDNKTDVSCQEECVPPFSPPPNEKEETAMPSMSEPEFSMPVTIHGVRVPVKQKRHPFDGLYAPR</sequence>